<sequence length="1309" mass="145955">MIEIWVWTKEEDVNNQLCCTLSGEHDLLACMVVNIVGWWTKHDWLVTCDISETVQLSPMEVEGTDGHIYNMCRQAVIRIVNAQLFSTINISPDYNGYRNYSSTSMEGLLYIPATPFSPYYNISAYSPRCPGKEFKLLVPYKTPHLPSIPYGLCPYSFVNYSLSSMNSSGTNTVFAARMSTDQPFSKDNLSFTVPFGNVVFNVQLETGKQCDISQYSSTNPFVQYPPTFTIQPSSCSSFDGSISLFNVSGFSDLKLYNDTSNQYTVNNTFNGFMSVRGGRDYMFEFRTWNCGVQRVPVTVPTTTPSIEITFTPVKSQMGYVQVNYMVRVGNTTMTTFTNTTFFQTFDDRNQTISPLSPSNSSIVILLNNRDYRVTWIDVNNTSNNYGCGQISQTFKTPRPVMPISFKLSRFPQSCSDGVVATVEGMDKSSVRPYGFVVSSNNTFLAYLGISYVLMPINSNDMPLLNFTVPTAKPVYEIIKSRQDCLGSISLNIVNYLEFKQPLQLVSSQTGSTTLLSSNGNFSILSPGNYSLISTIVGSSYTDCVKPVTTTIIIDPLEPFNSSQVSFTVDTAGYYDQFCPFNATSIKVTPQLENVTFSPTFIPTNTYFPNRRYTIPLKLGHCSNQNLTFVSPSFTAVPVGVVIAQSQNCTYGSPRGTIIRVYSYVNRTHTLYANNILVKESSPSHYNLTGMTGNISLSFVYDNACAYNTSISIPNIDQPYILIKPQQYHNSCNDLNGKITVPDYKRYTLLRGNGEDFEKGELEASGPVTIEYVSNCSSGTFNVFVQTDTVGMVYGMNVVRYPSCSSTLNDGVFQLSLNSTKGLLLATNVTFDKGNASFSYDYQYIYSLPPFQRIHVLAQANYCYFDFAVETATLSPQFNWTIAIEPLSSQSEDGVVLIDFSRQVFSLDSIKMVSGAPNSSLLFSPNHATLRSWVYGLALDRETVLEIGYNHYCKSYITIGFNKTTQPPEYKLVQPCGNMNWIIEFPNYNPYVYRIMVGPENIVPSWEGMVTIPILPSQNASIQIKWTHILTGYSSVIVVEPPAPMFAIYPYISKETCLGSCDASIIMGTNNSIYLLPTDSRQVLTSAPINRLTNGNYYYYESDLTNPYCNSQFILSVQSDEPTVTVYSDEGCSMLDGRINIESHSLKPLNLMIATNNSGNVYYGNSITGLPENTFQLNVSITQQFCRRAFPPTNVRVRVTNLNVITDTNVCEQMVVQPTGGSSNYVISIPESELAANNVSGYVFKKLRSKQYTVYIADADRGCKFQKDVTVMKCPDGYSIDNHSNRLLPSSSSSFLIILMTMLFIGLTTL</sequence>
<dbReference type="GeneID" id="14865281"/>
<dbReference type="EMBL" id="GL883029">
    <property type="protein sequence ID" value="EGG14202.1"/>
    <property type="molecule type" value="Genomic_DNA"/>
</dbReference>
<gene>
    <name evidence="1" type="ORF">DFA_11971</name>
</gene>
<dbReference type="RefSeq" id="XP_004350910.1">
    <property type="nucleotide sequence ID" value="XM_004350859.1"/>
</dbReference>
<keyword evidence="2" id="KW-1185">Reference proteome</keyword>
<protein>
    <submittedName>
        <fullName evidence="1">Uncharacterized protein</fullName>
    </submittedName>
</protein>
<evidence type="ECO:0000313" key="2">
    <source>
        <dbReference type="Proteomes" id="UP000007797"/>
    </source>
</evidence>
<dbReference type="Proteomes" id="UP000007797">
    <property type="component" value="Unassembled WGS sequence"/>
</dbReference>
<reference evidence="2" key="1">
    <citation type="journal article" date="2011" name="Genome Res.">
        <title>Phylogeny-wide analysis of social amoeba genomes highlights ancient origins for complex intercellular communication.</title>
        <authorList>
            <person name="Heidel A.J."/>
            <person name="Lawal H.M."/>
            <person name="Felder M."/>
            <person name="Schilde C."/>
            <person name="Helps N.R."/>
            <person name="Tunggal B."/>
            <person name="Rivero F."/>
            <person name="John U."/>
            <person name="Schleicher M."/>
            <person name="Eichinger L."/>
            <person name="Platzer M."/>
            <person name="Noegel A.A."/>
            <person name="Schaap P."/>
            <person name="Gloeckner G."/>
        </authorList>
    </citation>
    <scope>NUCLEOTIDE SEQUENCE [LARGE SCALE GENOMIC DNA]</scope>
    <source>
        <strain evidence="2">SH3</strain>
    </source>
</reference>
<organism evidence="1 2">
    <name type="scientific">Cavenderia fasciculata</name>
    <name type="common">Slime mold</name>
    <name type="synonym">Dictyostelium fasciculatum</name>
    <dbReference type="NCBI Taxonomy" id="261658"/>
    <lineage>
        <taxon>Eukaryota</taxon>
        <taxon>Amoebozoa</taxon>
        <taxon>Evosea</taxon>
        <taxon>Eumycetozoa</taxon>
        <taxon>Dictyostelia</taxon>
        <taxon>Acytosteliales</taxon>
        <taxon>Cavenderiaceae</taxon>
        <taxon>Cavenderia</taxon>
    </lineage>
</organism>
<dbReference type="KEGG" id="dfa:DFA_11971"/>
<evidence type="ECO:0000313" key="1">
    <source>
        <dbReference type="EMBL" id="EGG14202.1"/>
    </source>
</evidence>
<proteinExistence type="predicted"/>
<accession>F4QF48</accession>
<name>F4QF48_CACFS</name>